<dbReference type="AlphaFoldDB" id="A0A1F7X180"/>
<dbReference type="Proteomes" id="UP000176939">
    <property type="component" value="Unassembled WGS sequence"/>
</dbReference>
<evidence type="ECO:0000313" key="1">
    <source>
        <dbReference type="EMBL" id="OGM08830.1"/>
    </source>
</evidence>
<dbReference type="EMBL" id="MGFQ01000035">
    <property type="protein sequence ID" value="OGM08830.1"/>
    <property type="molecule type" value="Genomic_DNA"/>
</dbReference>
<comment type="caution">
    <text evidence="1">The sequence shown here is derived from an EMBL/GenBank/DDBJ whole genome shotgun (WGS) entry which is preliminary data.</text>
</comment>
<sequence>MGSNADKSLSDIKEGTFIESMIKIQELLKYSEDLYNKVYLIQKQIRSDVLNKNGLIVSGIAGIHSSLDNTSDVSNFNIKEMKNIFQRLTDYIDNVHKNLELMEEGLIFIYDVIGIRHDMEPNEARK</sequence>
<reference evidence="1 2" key="1">
    <citation type="journal article" date="2016" name="Nat. Commun.">
        <title>Thousands of microbial genomes shed light on interconnected biogeochemical processes in an aquifer system.</title>
        <authorList>
            <person name="Anantharaman K."/>
            <person name="Brown C.T."/>
            <person name="Hug L.A."/>
            <person name="Sharon I."/>
            <person name="Castelle C.J."/>
            <person name="Probst A.J."/>
            <person name="Thomas B.C."/>
            <person name="Singh A."/>
            <person name="Wilkins M.J."/>
            <person name="Karaoz U."/>
            <person name="Brodie E.L."/>
            <person name="Williams K.H."/>
            <person name="Hubbard S.S."/>
            <person name="Banfield J.F."/>
        </authorList>
    </citation>
    <scope>NUCLEOTIDE SEQUENCE [LARGE SCALE GENOMIC DNA]</scope>
</reference>
<name>A0A1F7X180_9BACT</name>
<organism evidence="1 2">
    <name type="scientific">Candidatus Woesebacteria bacterium RBG_13_36_22</name>
    <dbReference type="NCBI Taxonomy" id="1802478"/>
    <lineage>
        <taxon>Bacteria</taxon>
        <taxon>Candidatus Woeseibacteriota</taxon>
    </lineage>
</organism>
<accession>A0A1F7X180</accession>
<evidence type="ECO:0000313" key="2">
    <source>
        <dbReference type="Proteomes" id="UP000176939"/>
    </source>
</evidence>
<protein>
    <submittedName>
        <fullName evidence="1">Uncharacterized protein</fullName>
    </submittedName>
</protein>
<gene>
    <name evidence="1" type="ORF">A2Z67_02375</name>
</gene>
<proteinExistence type="predicted"/>